<dbReference type="EMBL" id="GBRH01183830">
    <property type="protein sequence ID" value="JAE14066.1"/>
    <property type="molecule type" value="Transcribed_RNA"/>
</dbReference>
<name>A0A0A9FUS7_ARUDO</name>
<reference evidence="1" key="1">
    <citation type="submission" date="2014-09" db="EMBL/GenBank/DDBJ databases">
        <authorList>
            <person name="Magalhaes I.L.F."/>
            <person name="Oliveira U."/>
            <person name="Santos F.R."/>
            <person name="Vidigal T.H.D.A."/>
            <person name="Brescovit A.D."/>
            <person name="Santos A.J."/>
        </authorList>
    </citation>
    <scope>NUCLEOTIDE SEQUENCE</scope>
    <source>
        <tissue evidence="1">Shoot tissue taken approximately 20 cm above the soil surface</tissue>
    </source>
</reference>
<proteinExistence type="predicted"/>
<protein>
    <submittedName>
        <fullName evidence="1">Uncharacterized protein</fullName>
    </submittedName>
</protein>
<dbReference type="AlphaFoldDB" id="A0A0A9FUS7"/>
<sequence>MCSDACIHMTVVVELALEHYHLHKAFLNDVTYGFS</sequence>
<evidence type="ECO:0000313" key="1">
    <source>
        <dbReference type="EMBL" id="JAE14066.1"/>
    </source>
</evidence>
<reference evidence="1" key="2">
    <citation type="journal article" date="2015" name="Data Brief">
        <title>Shoot transcriptome of the giant reed, Arundo donax.</title>
        <authorList>
            <person name="Barrero R.A."/>
            <person name="Guerrero F.D."/>
            <person name="Moolhuijzen P."/>
            <person name="Goolsby J.A."/>
            <person name="Tidwell J."/>
            <person name="Bellgard S.E."/>
            <person name="Bellgard M.I."/>
        </authorList>
    </citation>
    <scope>NUCLEOTIDE SEQUENCE</scope>
    <source>
        <tissue evidence="1">Shoot tissue taken approximately 20 cm above the soil surface</tissue>
    </source>
</reference>
<organism evidence="1">
    <name type="scientific">Arundo donax</name>
    <name type="common">Giant reed</name>
    <name type="synonym">Donax arundinaceus</name>
    <dbReference type="NCBI Taxonomy" id="35708"/>
    <lineage>
        <taxon>Eukaryota</taxon>
        <taxon>Viridiplantae</taxon>
        <taxon>Streptophyta</taxon>
        <taxon>Embryophyta</taxon>
        <taxon>Tracheophyta</taxon>
        <taxon>Spermatophyta</taxon>
        <taxon>Magnoliopsida</taxon>
        <taxon>Liliopsida</taxon>
        <taxon>Poales</taxon>
        <taxon>Poaceae</taxon>
        <taxon>PACMAD clade</taxon>
        <taxon>Arundinoideae</taxon>
        <taxon>Arundineae</taxon>
        <taxon>Arundo</taxon>
    </lineage>
</organism>
<accession>A0A0A9FUS7</accession>